<dbReference type="GO" id="GO:0004519">
    <property type="term" value="F:endonuclease activity"/>
    <property type="evidence" value="ECO:0007669"/>
    <property type="project" value="UniProtKB-KW"/>
</dbReference>
<keyword evidence="3" id="KW-1185">Reference proteome</keyword>
<dbReference type="AlphaFoldDB" id="A0A497YEK7"/>
<keyword evidence="2" id="KW-0255">Endonuclease</keyword>
<dbReference type="GO" id="GO:0016020">
    <property type="term" value="C:membrane"/>
    <property type="evidence" value="ECO:0007669"/>
    <property type="project" value="GOC"/>
</dbReference>
<dbReference type="GO" id="GO:0004527">
    <property type="term" value="F:exonuclease activity"/>
    <property type="evidence" value="ECO:0007669"/>
    <property type="project" value="UniProtKB-KW"/>
</dbReference>
<evidence type="ECO:0000259" key="1">
    <source>
        <dbReference type="Pfam" id="PF03372"/>
    </source>
</evidence>
<dbReference type="SUPFAM" id="SSF56219">
    <property type="entry name" value="DNase I-like"/>
    <property type="match status" value="1"/>
</dbReference>
<dbReference type="RefSeq" id="WP_121300731.1">
    <property type="nucleotide sequence ID" value="NZ_QBEW01000070.1"/>
</dbReference>
<evidence type="ECO:0000313" key="3">
    <source>
        <dbReference type="Proteomes" id="UP000280791"/>
    </source>
</evidence>
<dbReference type="InterPro" id="IPR051916">
    <property type="entry name" value="GPI-anchor_lipid_remodeler"/>
</dbReference>
<organism evidence="2 3">
    <name type="scientific">Planococcus citreus</name>
    <dbReference type="NCBI Taxonomy" id="1373"/>
    <lineage>
        <taxon>Bacteria</taxon>
        <taxon>Bacillati</taxon>
        <taxon>Bacillota</taxon>
        <taxon>Bacilli</taxon>
        <taxon>Bacillales</taxon>
        <taxon>Caryophanaceae</taxon>
        <taxon>Planococcus</taxon>
    </lineage>
</organism>
<proteinExistence type="predicted"/>
<dbReference type="Pfam" id="PF03372">
    <property type="entry name" value="Exo_endo_phos"/>
    <property type="match status" value="1"/>
</dbReference>
<dbReference type="EMBL" id="RCCP01000004">
    <property type="protein sequence ID" value="RLJ86206.1"/>
    <property type="molecule type" value="Genomic_DNA"/>
</dbReference>
<keyword evidence="2" id="KW-0269">Exonuclease</keyword>
<dbReference type="InterPro" id="IPR005135">
    <property type="entry name" value="Endo/exonuclease/phosphatase"/>
</dbReference>
<reference evidence="2 3" key="1">
    <citation type="submission" date="2018-10" db="EMBL/GenBank/DDBJ databases">
        <title>Genomic Encyclopedia of Type Strains, Phase IV (KMG-IV): sequencing the most valuable type-strain genomes for metagenomic binning, comparative biology and taxonomic classification.</title>
        <authorList>
            <person name="Goeker M."/>
        </authorList>
    </citation>
    <scope>NUCLEOTIDE SEQUENCE [LARGE SCALE GENOMIC DNA]</scope>
    <source>
        <strain evidence="2 3">DSM 20549</strain>
    </source>
</reference>
<evidence type="ECO:0000313" key="2">
    <source>
        <dbReference type="EMBL" id="RLJ86206.1"/>
    </source>
</evidence>
<dbReference type="PANTHER" id="PTHR14859">
    <property type="entry name" value="CALCOFLUOR WHITE HYPERSENSITIVE PROTEIN PRECURSOR"/>
    <property type="match status" value="1"/>
</dbReference>
<keyword evidence="2" id="KW-0540">Nuclease</keyword>
<dbReference type="Gene3D" id="3.60.10.10">
    <property type="entry name" value="Endonuclease/exonuclease/phosphatase"/>
    <property type="match status" value="1"/>
</dbReference>
<dbReference type="PANTHER" id="PTHR14859:SF15">
    <property type="entry name" value="ENDONUCLEASE_EXONUCLEASE_PHOSPHATASE DOMAIN-CONTAINING PROTEIN"/>
    <property type="match status" value="1"/>
</dbReference>
<feature type="domain" description="Endonuclease/exonuclease/phosphatase" evidence="1">
    <location>
        <begin position="14"/>
        <end position="252"/>
    </location>
</feature>
<accession>A0A497YEK7</accession>
<gene>
    <name evidence="2" type="ORF">DFR62_2612</name>
</gene>
<dbReference type="InterPro" id="IPR036691">
    <property type="entry name" value="Endo/exonu/phosph_ase_sf"/>
</dbReference>
<dbReference type="Proteomes" id="UP000280791">
    <property type="component" value="Unassembled WGS sequence"/>
</dbReference>
<protein>
    <submittedName>
        <fullName evidence="2">Endonuclease/exonuclease/phosphatase family metal-dependent hydrolase</fullName>
    </submittedName>
</protein>
<sequence>MHGDASRTPTVKVMSFNIAHGMGMDGEVDLERTAQVIEASGATIVALQEVDRYFSARSFYMDQVEWLSERLGMYAAYGANLNQAPDDPERPNRQYGNATLSLYPIKYAENHFLTQVVTDIYNNEQRGVLETVIEVGGTYLKVLNAHLALKDEELEMSIAEILEIAGKSHFPKIIAGDFNAPPTHRHLAHLHQTMTDVFLKVKRGDAYTYPSPYENHETGESFKPMTRIDYIFADRGFDVRDAEKIETAVSDHLPITAELVWTQKHDSAAIIVPAAQPAKQKI</sequence>
<keyword evidence="2" id="KW-0378">Hydrolase</keyword>
<name>A0A497YEK7_9BACL</name>
<dbReference type="OrthoDB" id="155529at2"/>
<comment type="caution">
    <text evidence="2">The sequence shown here is derived from an EMBL/GenBank/DDBJ whole genome shotgun (WGS) entry which is preliminary data.</text>
</comment>
<dbReference type="GO" id="GO:0006506">
    <property type="term" value="P:GPI anchor biosynthetic process"/>
    <property type="evidence" value="ECO:0007669"/>
    <property type="project" value="TreeGrafter"/>
</dbReference>